<dbReference type="Proteomes" id="UP000663887">
    <property type="component" value="Unassembled WGS sequence"/>
</dbReference>
<dbReference type="Proteomes" id="UP000681967">
    <property type="component" value="Unassembled WGS sequence"/>
</dbReference>
<dbReference type="AlphaFoldDB" id="A0A816BFT4"/>
<evidence type="ECO:0000256" key="1">
    <source>
        <dbReference type="SAM" id="SignalP"/>
    </source>
</evidence>
<proteinExistence type="predicted"/>
<evidence type="ECO:0000313" key="9">
    <source>
        <dbReference type="Proteomes" id="UP000663834"/>
    </source>
</evidence>
<dbReference type="Proteomes" id="UP000663824">
    <property type="component" value="Unassembled WGS sequence"/>
</dbReference>
<sequence length="130" mass="14164">MQRNLRFLLILSILVVVFGSSMIQNSLQASYRKLKAMVDVSNQCTSNNQCASEATGSRACGGPNGYVVYSTVHADSVRKIKQLASRTRALESENNRLNSVTSICSVENPPSVRCVNGKCIKSKEGAGRFF</sequence>
<dbReference type="EMBL" id="CAJNOW010012224">
    <property type="protein sequence ID" value="CAF1607678.1"/>
    <property type="molecule type" value="Genomic_DNA"/>
</dbReference>
<keyword evidence="1" id="KW-0732">Signal</keyword>
<evidence type="ECO:0000313" key="6">
    <source>
        <dbReference type="EMBL" id="CAF3994214.1"/>
    </source>
</evidence>
<feature type="chain" id="PRO_5036229640" evidence="1">
    <location>
        <begin position="20"/>
        <end position="130"/>
    </location>
</feature>
<dbReference type="EMBL" id="CAJNRG010013822">
    <property type="protein sequence ID" value="CAF2151800.1"/>
    <property type="molecule type" value="Genomic_DNA"/>
</dbReference>
<evidence type="ECO:0000313" key="3">
    <source>
        <dbReference type="EMBL" id="CAF1607678.1"/>
    </source>
</evidence>
<dbReference type="EMBL" id="CAJOBI010005255">
    <property type="protein sequence ID" value="CAF4026732.1"/>
    <property type="molecule type" value="Genomic_DNA"/>
</dbReference>
<dbReference type="Proteomes" id="UP000663842">
    <property type="component" value="Unassembled WGS sequence"/>
</dbReference>
<evidence type="ECO:0000313" key="8">
    <source>
        <dbReference type="EMBL" id="CAF4026732.1"/>
    </source>
</evidence>
<name>A0A816BFT4_9BILA</name>
<dbReference type="Proteomes" id="UP000676336">
    <property type="component" value="Unassembled WGS sequence"/>
</dbReference>
<dbReference type="OrthoDB" id="10579150at2759"/>
<dbReference type="Proteomes" id="UP000663834">
    <property type="component" value="Unassembled WGS sequence"/>
</dbReference>
<evidence type="ECO:0000313" key="4">
    <source>
        <dbReference type="EMBL" id="CAF2018214.1"/>
    </source>
</evidence>
<feature type="signal peptide" evidence="1">
    <location>
        <begin position="1"/>
        <end position="19"/>
    </location>
</feature>
<evidence type="ECO:0000313" key="7">
    <source>
        <dbReference type="EMBL" id="CAF3998130.1"/>
    </source>
</evidence>
<reference evidence="3" key="1">
    <citation type="submission" date="2021-02" db="EMBL/GenBank/DDBJ databases">
        <authorList>
            <person name="Nowell W R."/>
        </authorList>
    </citation>
    <scope>NUCLEOTIDE SEQUENCE</scope>
</reference>
<organism evidence="3 9">
    <name type="scientific">Rotaria magnacalcarata</name>
    <dbReference type="NCBI Taxonomy" id="392030"/>
    <lineage>
        <taxon>Eukaryota</taxon>
        <taxon>Metazoa</taxon>
        <taxon>Spiralia</taxon>
        <taxon>Gnathifera</taxon>
        <taxon>Rotifera</taxon>
        <taxon>Eurotatoria</taxon>
        <taxon>Bdelloidea</taxon>
        <taxon>Philodinida</taxon>
        <taxon>Philodinidae</taxon>
        <taxon>Rotaria</taxon>
    </lineage>
</organism>
<evidence type="ECO:0000313" key="2">
    <source>
        <dbReference type="EMBL" id="CAF1122898.1"/>
    </source>
</evidence>
<evidence type="ECO:0000313" key="5">
    <source>
        <dbReference type="EMBL" id="CAF2151800.1"/>
    </source>
</evidence>
<dbReference type="EMBL" id="CAJOBF010001953">
    <property type="protein sequence ID" value="CAF3998130.1"/>
    <property type="molecule type" value="Genomic_DNA"/>
</dbReference>
<accession>A0A816BFT4</accession>
<dbReference type="EMBL" id="CAJNOV010002946">
    <property type="protein sequence ID" value="CAF1122898.1"/>
    <property type="molecule type" value="Genomic_DNA"/>
</dbReference>
<dbReference type="EMBL" id="CAJOBH010004553">
    <property type="protein sequence ID" value="CAF3994214.1"/>
    <property type="molecule type" value="Genomic_DNA"/>
</dbReference>
<gene>
    <name evidence="6" type="ORF">BYL167_LOCUS13324</name>
    <name evidence="2" type="ORF">CJN711_LOCUS8164</name>
    <name evidence="3" type="ORF">KQP761_LOCUS22991</name>
    <name evidence="4" type="ORF">MBJ925_LOCUS9098</name>
    <name evidence="8" type="ORF">SMN809_LOCUS13346</name>
    <name evidence="7" type="ORF">UXM345_LOCUS16009</name>
    <name evidence="5" type="ORF">XDN619_LOCUS28796</name>
</gene>
<dbReference type="Proteomes" id="UP000663855">
    <property type="component" value="Unassembled WGS sequence"/>
</dbReference>
<comment type="caution">
    <text evidence="3">The sequence shown here is derived from an EMBL/GenBank/DDBJ whole genome shotgun (WGS) entry which is preliminary data.</text>
</comment>
<protein>
    <submittedName>
        <fullName evidence="3">Uncharacterized protein</fullName>
    </submittedName>
</protein>
<dbReference type="EMBL" id="CAJNRE010003402">
    <property type="protein sequence ID" value="CAF2018214.1"/>
    <property type="molecule type" value="Genomic_DNA"/>
</dbReference>